<dbReference type="InterPro" id="IPR024292">
    <property type="entry name" value="Nodavirus_capsid"/>
</dbReference>
<dbReference type="InterPro" id="IPR029053">
    <property type="entry name" value="Viral_coat"/>
</dbReference>
<dbReference type="Pfam" id="PF11729">
    <property type="entry name" value="Capsid-VNN"/>
    <property type="match status" value="1"/>
</dbReference>
<comment type="subcellular location">
    <subcellularLocation>
        <location evidence="1">Virion</location>
    </subcellularLocation>
</comment>
<dbReference type="PROSITE" id="PS50157">
    <property type="entry name" value="ZINC_FINGER_C2H2_2"/>
    <property type="match status" value="1"/>
</dbReference>
<keyword evidence="2" id="KW-0946">Virion</keyword>
<feature type="region of interest" description="Disordered" evidence="4">
    <location>
        <begin position="24"/>
        <end position="59"/>
    </location>
</feature>
<dbReference type="GO" id="GO:0044423">
    <property type="term" value="C:virion component"/>
    <property type="evidence" value="ECO:0007669"/>
    <property type="project" value="UniProtKB-KW"/>
</dbReference>
<name>A0A6M9BS98_9VIRU</name>
<accession>A0A6M9BS98</accession>
<proteinExistence type="predicted"/>
<evidence type="ECO:0000259" key="5">
    <source>
        <dbReference type="PROSITE" id="PS50157"/>
    </source>
</evidence>
<dbReference type="InterPro" id="IPR013087">
    <property type="entry name" value="Znf_C2H2_type"/>
</dbReference>
<dbReference type="Gene3D" id="3.30.160.60">
    <property type="entry name" value="Classic Zinc Finger"/>
    <property type="match status" value="1"/>
</dbReference>
<dbReference type="SMART" id="SM00355">
    <property type="entry name" value="ZnF_C2H2"/>
    <property type="match status" value="1"/>
</dbReference>
<organism evidence="6">
    <name type="scientific">Viola philippica permutotetra like virus</name>
    <dbReference type="NCBI Taxonomy" id="2739863"/>
    <lineage>
        <taxon>Viruses</taxon>
        <taxon>Riboviria</taxon>
        <taxon>Orthornavirae</taxon>
        <taxon>Permutotetraviridae</taxon>
    </lineage>
</organism>
<keyword evidence="3" id="KW-0479">Metal-binding</keyword>
<dbReference type="SUPFAM" id="SSF88633">
    <property type="entry name" value="Positive stranded ssRNA viruses"/>
    <property type="match status" value="1"/>
</dbReference>
<keyword evidence="3" id="KW-0862">Zinc</keyword>
<keyword evidence="3" id="KW-0863">Zinc-finger</keyword>
<evidence type="ECO:0000313" key="6">
    <source>
        <dbReference type="EMBL" id="QKK82932.1"/>
    </source>
</evidence>
<evidence type="ECO:0000256" key="1">
    <source>
        <dbReference type="ARBA" id="ARBA00004328"/>
    </source>
</evidence>
<evidence type="ECO:0000256" key="3">
    <source>
        <dbReference type="PROSITE-ProRule" id="PRU00042"/>
    </source>
</evidence>
<dbReference type="GO" id="GO:0008270">
    <property type="term" value="F:zinc ion binding"/>
    <property type="evidence" value="ECO:0007669"/>
    <property type="project" value="UniProtKB-KW"/>
</dbReference>
<reference evidence="6" key="1">
    <citation type="submission" date="2019-12" db="EMBL/GenBank/DDBJ databases">
        <title>Viral genomes from plants on the riverside of the ancient canal in Zhenjiang city, China.</title>
        <authorList>
            <person name="Lu X."/>
            <person name="Yang X.S."/>
            <person name="Zhang W."/>
        </authorList>
    </citation>
    <scope>NUCLEOTIDE SEQUENCE</scope>
    <source>
        <strain evidence="6">Pt175-lat-13</strain>
    </source>
</reference>
<evidence type="ECO:0000256" key="2">
    <source>
        <dbReference type="ARBA" id="ARBA00022844"/>
    </source>
</evidence>
<protein>
    <recommendedName>
        <fullName evidence="5">C2H2-type domain-containing protein</fullName>
    </recommendedName>
</protein>
<evidence type="ECO:0000256" key="4">
    <source>
        <dbReference type="SAM" id="MobiDB-lite"/>
    </source>
</evidence>
<dbReference type="EMBL" id="MN832441">
    <property type="protein sequence ID" value="QKK82932.1"/>
    <property type="molecule type" value="Genomic_RNA"/>
</dbReference>
<sequence>MNAERKHVCPSCGRKFKTKSALRQHESMVHPAVAKAPAMARPRRRRRNRNGGVGFLSADIAPSKTPPVRGGSIRVTGEDRLSLVDIKKGASVFTKASILPAMSARLATLSRAYQRIKWNSVRVIVTPQASALVNGGYVAGFINDPSDLSITASDLTASQGAVTKKWYESSVVQMPKKADLLYTSSGDDPRLFIPAIFWVIGEGAPSADLTVVMTVMWDVTLSIPTVEDNASTSFILTGELRPKAANYNLSYYANPKSEASDDFSSQIPLILRNQPGYHYFRVPTFTIEYSEGTGDTGTIQAHFIVYYQADKKVYYSSNGRDIVKTNWQGNVEADQCVVPCGTLCKYVGQGNLCQAVSTTPLLRYGESLPSENDLTQLRKRLDQMEESCQKFLRLCKIDSPKSRTSSPERLDYQVL</sequence>
<dbReference type="Gene3D" id="2.60.120.20">
    <property type="match status" value="1"/>
</dbReference>
<feature type="compositionally biased region" description="Low complexity" evidence="4">
    <location>
        <begin position="31"/>
        <end position="40"/>
    </location>
</feature>
<dbReference type="PROSITE" id="PS00028">
    <property type="entry name" value="ZINC_FINGER_C2H2_1"/>
    <property type="match status" value="1"/>
</dbReference>
<feature type="domain" description="C2H2-type" evidence="5">
    <location>
        <begin position="7"/>
        <end position="30"/>
    </location>
</feature>